<feature type="transmembrane region" description="Helical" evidence="1">
    <location>
        <begin position="27"/>
        <end position="47"/>
    </location>
</feature>
<keyword evidence="1" id="KW-1133">Transmembrane helix</keyword>
<dbReference type="Proteomes" id="UP000198318">
    <property type="component" value="Unassembled WGS sequence"/>
</dbReference>
<dbReference type="OrthoDB" id="9835024at2"/>
<dbReference type="RefSeq" id="WP_143228239.1">
    <property type="nucleotide sequence ID" value="NZ_FZOR01000052.1"/>
</dbReference>
<name>A0A239NWM0_9ACTN</name>
<keyword evidence="1" id="KW-0472">Membrane</keyword>
<feature type="transmembrane region" description="Helical" evidence="1">
    <location>
        <begin position="102"/>
        <end position="122"/>
    </location>
</feature>
<protein>
    <submittedName>
        <fullName evidence="2">Uncharacterized protein</fullName>
    </submittedName>
</protein>
<evidence type="ECO:0000256" key="1">
    <source>
        <dbReference type="SAM" id="Phobius"/>
    </source>
</evidence>
<evidence type="ECO:0000313" key="3">
    <source>
        <dbReference type="Proteomes" id="UP000198318"/>
    </source>
</evidence>
<dbReference type="EMBL" id="FZOR01000052">
    <property type="protein sequence ID" value="SNT59205.1"/>
    <property type="molecule type" value="Genomic_DNA"/>
</dbReference>
<organism evidence="2 3">
    <name type="scientific">Actinomadura meyerae</name>
    <dbReference type="NCBI Taxonomy" id="240840"/>
    <lineage>
        <taxon>Bacteria</taxon>
        <taxon>Bacillati</taxon>
        <taxon>Actinomycetota</taxon>
        <taxon>Actinomycetes</taxon>
        <taxon>Streptosporangiales</taxon>
        <taxon>Thermomonosporaceae</taxon>
        <taxon>Actinomadura</taxon>
    </lineage>
</organism>
<feature type="transmembrane region" description="Helical" evidence="1">
    <location>
        <begin position="76"/>
        <end position="96"/>
    </location>
</feature>
<gene>
    <name evidence="2" type="ORF">SAMN05443665_10523</name>
</gene>
<evidence type="ECO:0000313" key="2">
    <source>
        <dbReference type="EMBL" id="SNT59205.1"/>
    </source>
</evidence>
<sequence length="150" mass="16575">MAKMPLSACLAGESVDDAEASTEPLSWWVAVICFGMCFIGFLGRFAYRKKGRLAETWLRYHYFNENLSPVIRYAPLNFVPTASIFALWGAVAVLSHLPDNDITDYAIGILAILSAIAAAVAVKRHLSGYPDEVKPQWLLEEERRRGIGAG</sequence>
<accession>A0A239NWM0</accession>
<proteinExistence type="predicted"/>
<keyword evidence="1" id="KW-0812">Transmembrane</keyword>
<dbReference type="AlphaFoldDB" id="A0A239NWM0"/>
<reference evidence="2 3" key="1">
    <citation type="submission" date="2017-06" db="EMBL/GenBank/DDBJ databases">
        <authorList>
            <person name="Kim H.J."/>
            <person name="Triplett B.A."/>
        </authorList>
    </citation>
    <scope>NUCLEOTIDE SEQUENCE [LARGE SCALE GENOMIC DNA]</scope>
    <source>
        <strain evidence="2 3">DSM 44715</strain>
    </source>
</reference>
<keyword evidence="3" id="KW-1185">Reference proteome</keyword>